<dbReference type="Proteomes" id="UP000281553">
    <property type="component" value="Unassembled WGS sequence"/>
</dbReference>
<keyword evidence="2" id="KW-1185">Reference proteome</keyword>
<accession>A0A3P7NYB5</accession>
<sequence length="333" mass="37860">MQNRLLALRTANREAWRRAHEYTRIAAASTDVYSPAEQPLYPPEVLVWLCEPQFKLEQVPFMRTFMSVIATSAFLKGLLHLKPLAGENESCPEGWWDEVSREHFLAYFRCLLQILSYMQETNSMQRNLERNADAKQKLLTLRLLSDNSCRLSLLITLSAHLASTDRTLLLAAIKETREAFEQRVGVIDRCFRVAPFTHTQESSLVGQRDDKEIASTSFQALGATSEVYEYDVAKMRVSIVQPLPRLLAALYGYGIEMGLSPALLGLADEGFVNLVIERPLQMVTFLAQWSANLWLPNSDECQKLVSDQAQPFDMLKLLLYMSPSLIVFTLFQS</sequence>
<evidence type="ECO:0000313" key="2">
    <source>
        <dbReference type="Proteomes" id="UP000281553"/>
    </source>
</evidence>
<reference evidence="1 2" key="1">
    <citation type="submission" date="2018-11" db="EMBL/GenBank/DDBJ databases">
        <authorList>
            <consortium name="Pathogen Informatics"/>
        </authorList>
    </citation>
    <scope>NUCLEOTIDE SEQUENCE [LARGE SCALE GENOMIC DNA]</scope>
</reference>
<gene>
    <name evidence="1" type="ORF">DILT_LOCUS16665</name>
</gene>
<name>A0A3P7NYB5_DIBLA</name>
<dbReference type="EMBL" id="UYRU01086368">
    <property type="protein sequence ID" value="VDN35041.1"/>
    <property type="molecule type" value="Genomic_DNA"/>
</dbReference>
<proteinExistence type="predicted"/>
<evidence type="ECO:0000313" key="1">
    <source>
        <dbReference type="EMBL" id="VDN35041.1"/>
    </source>
</evidence>
<organism evidence="1 2">
    <name type="scientific">Dibothriocephalus latus</name>
    <name type="common">Fish tapeworm</name>
    <name type="synonym">Diphyllobothrium latum</name>
    <dbReference type="NCBI Taxonomy" id="60516"/>
    <lineage>
        <taxon>Eukaryota</taxon>
        <taxon>Metazoa</taxon>
        <taxon>Spiralia</taxon>
        <taxon>Lophotrochozoa</taxon>
        <taxon>Platyhelminthes</taxon>
        <taxon>Cestoda</taxon>
        <taxon>Eucestoda</taxon>
        <taxon>Diphyllobothriidea</taxon>
        <taxon>Diphyllobothriidae</taxon>
        <taxon>Dibothriocephalus</taxon>
    </lineage>
</organism>
<dbReference type="OrthoDB" id="26387at2759"/>
<protein>
    <submittedName>
        <fullName evidence="1">Uncharacterized protein</fullName>
    </submittedName>
</protein>
<dbReference type="AlphaFoldDB" id="A0A3P7NYB5"/>